<keyword evidence="1" id="KW-0175">Coiled coil</keyword>
<evidence type="ECO:0000313" key="5">
    <source>
        <dbReference type="Proteomes" id="UP000193925"/>
    </source>
</evidence>
<feature type="compositionally biased region" description="Basic residues" evidence="2">
    <location>
        <begin position="141"/>
        <end position="151"/>
    </location>
</feature>
<proteinExistence type="predicted"/>
<feature type="compositionally biased region" description="Basic and acidic residues" evidence="2">
    <location>
        <begin position="131"/>
        <end position="140"/>
    </location>
</feature>
<evidence type="ECO:0000313" key="4">
    <source>
        <dbReference type="EMBL" id="SMH64467.1"/>
    </source>
</evidence>
<sequence length="151" mass="17430">MDTQKPIDREALSTQSHLAYDLQVIFSLLTTKESIMEGTTKKRARRTAEQRLADLEKKHAEIMERQRAAIAKIEEQKKRLMQAPSARKDRVEQEKRFARAAYALAPEWDQRHYIAALELALAEDAGTLRSRGEQLLEEHGKPRRGRRPKIG</sequence>
<evidence type="ECO:0000313" key="3">
    <source>
        <dbReference type="EMBL" id="CDQ10440.1"/>
    </source>
</evidence>
<reference evidence="4 5" key="3">
    <citation type="submission" date="2017-03" db="EMBL/GenBank/DDBJ databases">
        <authorList>
            <person name="Regsiter A."/>
            <person name="William W."/>
        </authorList>
    </citation>
    <scope>NUCLEOTIDE SEQUENCE [LARGE SCALE GENOMIC DNA]</scope>
    <source>
        <strain evidence="4">PRJEB5721</strain>
    </source>
</reference>
<dbReference type="EMBL" id="CCCS020000035">
    <property type="protein sequence ID" value="CDQ10440.1"/>
    <property type="molecule type" value="Genomic_DNA"/>
</dbReference>
<organism evidence="3">
    <name type="scientific">Acidithiobacillus ferrivorans</name>
    <dbReference type="NCBI Taxonomy" id="160808"/>
    <lineage>
        <taxon>Bacteria</taxon>
        <taxon>Pseudomonadati</taxon>
        <taxon>Pseudomonadota</taxon>
        <taxon>Acidithiobacillia</taxon>
        <taxon>Acidithiobacillales</taxon>
        <taxon>Acidithiobacillaceae</taxon>
        <taxon>Acidithiobacillus</taxon>
    </lineage>
</organism>
<dbReference type="EMBL" id="LT841305">
    <property type="protein sequence ID" value="SMH64467.1"/>
    <property type="molecule type" value="Genomic_DNA"/>
</dbReference>
<protein>
    <submittedName>
        <fullName evidence="3">Uncharacterized protein</fullName>
    </submittedName>
</protein>
<reference evidence="3" key="2">
    <citation type="submission" date="2014-07" db="EMBL/GenBank/DDBJ databases">
        <title>Initial genome analysis of the psychrotolerant acidophile Acidithiobacillus ferrivorans CF27: insights into iron and sulfur oxidation pathways and into biofilm formation.</title>
        <authorList>
            <person name="Talla E."/>
            <person name="Hedrich S."/>
            <person name="Mangenot S."/>
            <person name="Ji B."/>
            <person name="Johnson D.B."/>
            <person name="Barbe V."/>
            <person name="Bonnefoy V."/>
        </authorList>
    </citation>
    <scope>NUCLEOTIDE SEQUENCE [LARGE SCALE GENOMIC DNA]</scope>
    <source>
        <strain evidence="3">CF27</strain>
    </source>
</reference>
<feature type="region of interest" description="Disordered" evidence="2">
    <location>
        <begin position="131"/>
        <end position="151"/>
    </location>
</feature>
<accession>A0A060UPU1</accession>
<dbReference type="AlphaFoldDB" id="A0A060UPU1"/>
<name>A0A060UPU1_9PROT</name>
<reference evidence="3" key="1">
    <citation type="submission" date="2014-03" db="EMBL/GenBank/DDBJ databases">
        <authorList>
            <person name="Genoscope - CEA"/>
        </authorList>
    </citation>
    <scope>NUCLEOTIDE SEQUENCE [LARGE SCALE GENOMIC DNA]</scope>
    <source>
        <strain evidence="3">CF27</strain>
    </source>
</reference>
<evidence type="ECO:0000256" key="2">
    <source>
        <dbReference type="SAM" id="MobiDB-lite"/>
    </source>
</evidence>
<feature type="coiled-coil region" evidence="1">
    <location>
        <begin position="45"/>
        <end position="83"/>
    </location>
</feature>
<evidence type="ECO:0000256" key="1">
    <source>
        <dbReference type="SAM" id="Coils"/>
    </source>
</evidence>
<dbReference type="Proteomes" id="UP000193925">
    <property type="component" value="Chromosome AFERRI"/>
</dbReference>
<keyword evidence="5" id="KW-1185">Reference proteome</keyword>
<gene>
    <name evidence="4" type="ORF">AFERRI_10500</name>
    <name evidence="3" type="ORF">AFERRI_400221</name>
</gene>